<evidence type="ECO:0000313" key="3">
    <source>
        <dbReference type="Proteomes" id="UP000319213"/>
    </source>
</evidence>
<feature type="compositionally biased region" description="Basic and acidic residues" evidence="1">
    <location>
        <begin position="149"/>
        <end position="161"/>
    </location>
</feature>
<comment type="caution">
    <text evidence="2">The sequence shown here is derived from an EMBL/GenBank/DDBJ whole genome shotgun (WGS) entry which is preliminary data.</text>
</comment>
<evidence type="ECO:0000313" key="2">
    <source>
        <dbReference type="EMBL" id="TQM76866.1"/>
    </source>
</evidence>
<reference evidence="2 3" key="1">
    <citation type="submission" date="2019-06" db="EMBL/GenBank/DDBJ databases">
        <title>Sequencing the genomes of 1000 actinobacteria strains.</title>
        <authorList>
            <person name="Klenk H.-P."/>
        </authorList>
    </citation>
    <scope>NUCLEOTIDE SEQUENCE [LARGE SCALE GENOMIC DNA]</scope>
    <source>
        <strain evidence="2 3">DSM 43186</strain>
    </source>
</reference>
<protein>
    <submittedName>
        <fullName evidence="2">Uncharacterized protein</fullName>
    </submittedName>
</protein>
<evidence type="ECO:0000256" key="1">
    <source>
        <dbReference type="SAM" id="MobiDB-lite"/>
    </source>
</evidence>
<proteinExistence type="predicted"/>
<keyword evidence="3" id="KW-1185">Reference proteome</keyword>
<name>A0A543J209_9ACTN</name>
<feature type="compositionally biased region" description="Gly residues" evidence="1">
    <location>
        <begin position="138"/>
        <end position="147"/>
    </location>
</feature>
<accession>A0A543J209</accession>
<dbReference type="Proteomes" id="UP000319213">
    <property type="component" value="Unassembled WGS sequence"/>
</dbReference>
<gene>
    <name evidence="2" type="ORF">FHX40_3617</name>
</gene>
<dbReference type="EMBL" id="VFPQ01000001">
    <property type="protein sequence ID" value="TQM76866.1"/>
    <property type="molecule type" value="Genomic_DNA"/>
</dbReference>
<feature type="region of interest" description="Disordered" evidence="1">
    <location>
        <begin position="1"/>
        <end position="161"/>
    </location>
</feature>
<feature type="compositionally biased region" description="Gly residues" evidence="1">
    <location>
        <begin position="110"/>
        <end position="119"/>
    </location>
</feature>
<organism evidence="2 3">
    <name type="scientific">Thermopolyspora flexuosa</name>
    <dbReference type="NCBI Taxonomy" id="103836"/>
    <lineage>
        <taxon>Bacteria</taxon>
        <taxon>Bacillati</taxon>
        <taxon>Actinomycetota</taxon>
        <taxon>Actinomycetes</taxon>
        <taxon>Streptosporangiales</taxon>
        <taxon>Streptosporangiaceae</taxon>
        <taxon>Thermopolyspora</taxon>
    </lineage>
</organism>
<dbReference type="AlphaFoldDB" id="A0A543J209"/>
<sequence>MSTGGMAEVGAPPMSSSHAGPEGEPPYGEAACCRGGGVNSDAASPPTFARVAPGVRRGSGPPDAEASDGAFGAESRVDGPEEPAEGPDGPASHAAADPPGREAAGSGEASCGGAGGREGLFGRSKNDQLSSGDDSTCGMGGTAGSGGREAPDGPSDRGRSA</sequence>